<evidence type="ECO:0000256" key="2">
    <source>
        <dbReference type="ARBA" id="ARBA00023172"/>
    </source>
</evidence>
<dbReference type="EMBL" id="PEXT01000010">
    <property type="protein sequence ID" value="PIS43574.1"/>
    <property type="molecule type" value="Genomic_DNA"/>
</dbReference>
<dbReference type="Pfam" id="PF11967">
    <property type="entry name" value="RecO_N"/>
    <property type="match status" value="1"/>
</dbReference>
<dbReference type="SUPFAM" id="SSF50249">
    <property type="entry name" value="Nucleic acid-binding proteins"/>
    <property type="match status" value="1"/>
</dbReference>
<keyword evidence="2" id="KW-0233">DNA recombination</keyword>
<sequence length="199" mass="21722">MVLLISILSAMRSKYDTSGLVLARLYVGEANVFITVLTPDLGLVRARAQGLRKSGAKLSSALATFSESSLVLVRGREDWRIAGAVLKENWFVKIKNDTARSTATRVSGLLLRLVAGEVHDPKLFSIVIGFFKDLSTFPEDMYDAIEILAVLRILAVLGLDTGEIPGYESEFTTAILTEIMKTRANYIARVNRGITASGL</sequence>
<evidence type="ECO:0000256" key="3">
    <source>
        <dbReference type="ARBA" id="ARBA00023204"/>
    </source>
</evidence>
<evidence type="ECO:0000313" key="6">
    <source>
        <dbReference type="Proteomes" id="UP000228687"/>
    </source>
</evidence>
<dbReference type="InterPro" id="IPR003717">
    <property type="entry name" value="RecO"/>
</dbReference>
<dbReference type="GO" id="GO:0006310">
    <property type="term" value="P:DNA recombination"/>
    <property type="evidence" value="ECO:0007669"/>
    <property type="project" value="UniProtKB-KW"/>
</dbReference>
<keyword evidence="3" id="KW-0234">DNA repair</keyword>
<dbReference type="GO" id="GO:0006302">
    <property type="term" value="P:double-strand break repair"/>
    <property type="evidence" value="ECO:0007669"/>
    <property type="project" value="TreeGrafter"/>
</dbReference>
<feature type="domain" description="DNA replication/recombination mediator RecO N-terminal" evidence="4">
    <location>
        <begin position="11"/>
        <end position="77"/>
    </location>
</feature>
<dbReference type="InterPro" id="IPR012340">
    <property type="entry name" value="NA-bd_OB-fold"/>
</dbReference>
<dbReference type="PANTHER" id="PTHR33991:SF1">
    <property type="entry name" value="DNA REPAIR PROTEIN RECO"/>
    <property type="match status" value="1"/>
</dbReference>
<protein>
    <recommendedName>
        <fullName evidence="4">DNA replication/recombination mediator RecO N-terminal domain-containing protein</fullName>
    </recommendedName>
</protein>
<keyword evidence="1" id="KW-0227">DNA damage</keyword>
<organism evidence="5 6">
    <name type="scientific">Candidatus Kaiserbacteria bacterium CG08_land_8_20_14_0_20_50_21</name>
    <dbReference type="NCBI Taxonomy" id="1974604"/>
    <lineage>
        <taxon>Bacteria</taxon>
        <taxon>Candidatus Kaiseribacteriota</taxon>
    </lineage>
</organism>
<dbReference type="Gene3D" id="2.40.50.140">
    <property type="entry name" value="Nucleic acid-binding proteins"/>
    <property type="match status" value="1"/>
</dbReference>
<dbReference type="GO" id="GO:0043590">
    <property type="term" value="C:bacterial nucleoid"/>
    <property type="evidence" value="ECO:0007669"/>
    <property type="project" value="TreeGrafter"/>
</dbReference>
<proteinExistence type="predicted"/>
<dbReference type="PANTHER" id="PTHR33991">
    <property type="entry name" value="DNA REPAIR PROTEIN RECO"/>
    <property type="match status" value="1"/>
</dbReference>
<evidence type="ECO:0000313" key="5">
    <source>
        <dbReference type="EMBL" id="PIS43574.1"/>
    </source>
</evidence>
<evidence type="ECO:0000256" key="1">
    <source>
        <dbReference type="ARBA" id="ARBA00022763"/>
    </source>
</evidence>
<dbReference type="InterPro" id="IPR022572">
    <property type="entry name" value="DNA_rep/recomb_RecO_N"/>
</dbReference>
<name>A0A2H0YYM4_9BACT</name>
<reference evidence="6" key="1">
    <citation type="submission" date="2017-09" db="EMBL/GenBank/DDBJ databases">
        <title>Depth-based differentiation of microbial function through sediment-hosted aquifers and enrichment of novel symbionts in the deep terrestrial subsurface.</title>
        <authorList>
            <person name="Probst A.J."/>
            <person name="Ladd B."/>
            <person name="Jarett J.K."/>
            <person name="Geller-Mcgrath D.E."/>
            <person name="Sieber C.M.K."/>
            <person name="Emerson J.B."/>
            <person name="Anantharaman K."/>
            <person name="Thomas B.C."/>
            <person name="Malmstrom R."/>
            <person name="Stieglmeier M."/>
            <person name="Klingl A."/>
            <person name="Woyke T."/>
            <person name="Ryan C.M."/>
            <person name="Banfield J.F."/>
        </authorList>
    </citation>
    <scope>NUCLEOTIDE SEQUENCE [LARGE SCALE GENOMIC DNA]</scope>
</reference>
<evidence type="ECO:0000259" key="4">
    <source>
        <dbReference type="Pfam" id="PF11967"/>
    </source>
</evidence>
<dbReference type="AlphaFoldDB" id="A0A2H0YYM4"/>
<dbReference type="Proteomes" id="UP000228687">
    <property type="component" value="Unassembled WGS sequence"/>
</dbReference>
<comment type="caution">
    <text evidence="5">The sequence shown here is derived from an EMBL/GenBank/DDBJ whole genome shotgun (WGS) entry which is preliminary data.</text>
</comment>
<gene>
    <name evidence="5" type="ORF">COT23_00560</name>
</gene>
<accession>A0A2H0YYM4</accession>